<keyword evidence="9" id="KW-1185">Reference proteome</keyword>
<dbReference type="GO" id="GO:0016538">
    <property type="term" value="F:cyclin-dependent protein serine/threonine kinase regulator activity"/>
    <property type="evidence" value="ECO:0007669"/>
    <property type="project" value="InterPro"/>
</dbReference>
<dbReference type="FunFam" id="1.10.472.10:FF:000013">
    <property type="entry name" value="Cyclin A1"/>
    <property type="match status" value="1"/>
</dbReference>
<comment type="similarity">
    <text evidence="1">Belongs to the cyclin family. Cyclin AB subfamily.</text>
</comment>
<sequence>LVKTLKTVKIADIDSDHEDPMMCILYALDIYRNLRVAEVYISQIIRGILIDWIVEMAEEYKLASDTIYLTVYFIDRFLSQNFTEKQRLQLVGIFHLSVEEFCFITDNTYTRAEVLKMESEVRNNLCFQLLAPTVVKTLLRRFLHAAHASHKVPCDELDFLAYYLAELTLVDYSFLKLLSSLIAASAVFLAQWTLDQSRNPWNSTLEYYTNCKLPDMKITVDTRLAIEYKFLPSECCKGKVYGQKYKYVATLSSPKTLHTLF</sequence>
<dbReference type="Gene3D" id="1.10.472.10">
    <property type="entry name" value="Cyclin-like"/>
    <property type="match status" value="2"/>
</dbReference>
<evidence type="ECO:0000256" key="1">
    <source>
        <dbReference type="ARBA" id="ARBA00006955"/>
    </source>
</evidence>
<evidence type="ECO:0000256" key="5">
    <source>
        <dbReference type="RuleBase" id="RU000383"/>
    </source>
</evidence>
<dbReference type="InterPro" id="IPR048258">
    <property type="entry name" value="Cyclins_cyclin-box"/>
</dbReference>
<dbReference type="PIRSF" id="PIRSF001771">
    <property type="entry name" value="Cyclin_A_B_D_E"/>
    <property type="match status" value="1"/>
</dbReference>
<feature type="domain" description="Cyclin-like" evidence="6">
    <location>
        <begin position="51"/>
        <end position="123"/>
    </location>
</feature>
<comment type="caution">
    <text evidence="8">The sequence shown here is derived from an EMBL/GenBank/DDBJ whole genome shotgun (WGS) entry which is preliminary data.</text>
</comment>
<dbReference type="InterPro" id="IPR036915">
    <property type="entry name" value="Cyclin-like_sf"/>
</dbReference>
<evidence type="ECO:0008006" key="10">
    <source>
        <dbReference type="Google" id="ProtNLM"/>
    </source>
</evidence>
<dbReference type="InterPro" id="IPR039361">
    <property type="entry name" value="Cyclin"/>
</dbReference>
<dbReference type="InterPro" id="IPR004367">
    <property type="entry name" value="Cyclin_C-dom"/>
</dbReference>
<gene>
    <name evidence="8" type="ORF">MKW98_006247</name>
</gene>
<accession>A0AAD4TGV3</accession>
<dbReference type="AlphaFoldDB" id="A0AAD4TGV3"/>
<feature type="domain" description="Cyclin C-terminal" evidence="7">
    <location>
        <begin position="133"/>
        <end position="254"/>
    </location>
</feature>
<name>A0AAD4TGV3_9MAGN</name>
<organism evidence="8 9">
    <name type="scientific">Papaver atlanticum</name>
    <dbReference type="NCBI Taxonomy" id="357466"/>
    <lineage>
        <taxon>Eukaryota</taxon>
        <taxon>Viridiplantae</taxon>
        <taxon>Streptophyta</taxon>
        <taxon>Embryophyta</taxon>
        <taxon>Tracheophyta</taxon>
        <taxon>Spermatophyta</taxon>
        <taxon>Magnoliopsida</taxon>
        <taxon>Ranunculales</taxon>
        <taxon>Papaveraceae</taxon>
        <taxon>Papaveroideae</taxon>
        <taxon>Papaver</taxon>
    </lineage>
</organism>
<dbReference type="Pfam" id="PF00134">
    <property type="entry name" value="Cyclin_N"/>
    <property type="match status" value="1"/>
</dbReference>
<reference evidence="8" key="1">
    <citation type="submission" date="2022-04" db="EMBL/GenBank/DDBJ databases">
        <title>A functionally conserved STORR gene fusion in Papaver species that diverged 16.8 million years ago.</title>
        <authorList>
            <person name="Catania T."/>
        </authorList>
    </citation>
    <scope>NUCLEOTIDE SEQUENCE</scope>
    <source>
        <strain evidence="8">S-188037</strain>
    </source>
</reference>
<evidence type="ECO:0000256" key="4">
    <source>
        <dbReference type="ARBA" id="ARBA00023306"/>
    </source>
</evidence>
<dbReference type="Pfam" id="PF02984">
    <property type="entry name" value="Cyclin_C"/>
    <property type="match status" value="1"/>
</dbReference>
<dbReference type="GO" id="GO:0044772">
    <property type="term" value="P:mitotic cell cycle phase transition"/>
    <property type="evidence" value="ECO:0007669"/>
    <property type="project" value="InterPro"/>
</dbReference>
<feature type="non-terminal residue" evidence="8">
    <location>
        <position position="1"/>
    </location>
</feature>
<dbReference type="InterPro" id="IPR013763">
    <property type="entry name" value="Cyclin-like_dom"/>
</dbReference>
<evidence type="ECO:0000259" key="7">
    <source>
        <dbReference type="SMART" id="SM01332"/>
    </source>
</evidence>
<keyword evidence="4" id="KW-0131">Cell cycle</keyword>
<evidence type="ECO:0000256" key="3">
    <source>
        <dbReference type="ARBA" id="ARBA00023127"/>
    </source>
</evidence>
<dbReference type="PROSITE" id="PS00292">
    <property type="entry name" value="CYCLINS"/>
    <property type="match status" value="1"/>
</dbReference>
<dbReference type="PANTHER" id="PTHR10177">
    <property type="entry name" value="CYCLINS"/>
    <property type="match status" value="1"/>
</dbReference>
<dbReference type="SUPFAM" id="SSF47954">
    <property type="entry name" value="Cyclin-like"/>
    <property type="match status" value="2"/>
</dbReference>
<dbReference type="SMART" id="SM01332">
    <property type="entry name" value="Cyclin_C"/>
    <property type="match status" value="1"/>
</dbReference>
<dbReference type="Proteomes" id="UP001202328">
    <property type="component" value="Unassembled WGS sequence"/>
</dbReference>
<protein>
    <recommendedName>
        <fullName evidence="10">Cyclin A</fullName>
    </recommendedName>
</protein>
<dbReference type="InterPro" id="IPR046965">
    <property type="entry name" value="Cyclin_A/B-like"/>
</dbReference>
<evidence type="ECO:0000256" key="2">
    <source>
        <dbReference type="ARBA" id="ARBA00022618"/>
    </source>
</evidence>
<evidence type="ECO:0000313" key="9">
    <source>
        <dbReference type="Proteomes" id="UP001202328"/>
    </source>
</evidence>
<dbReference type="InterPro" id="IPR006671">
    <property type="entry name" value="Cyclin_N"/>
</dbReference>
<dbReference type="EMBL" id="JAJJMB010001716">
    <property type="protein sequence ID" value="KAI3955887.1"/>
    <property type="molecule type" value="Genomic_DNA"/>
</dbReference>
<proteinExistence type="inferred from homology"/>
<evidence type="ECO:0000259" key="6">
    <source>
        <dbReference type="SMART" id="SM00385"/>
    </source>
</evidence>
<keyword evidence="3 5" id="KW-0195">Cyclin</keyword>
<evidence type="ECO:0000313" key="8">
    <source>
        <dbReference type="EMBL" id="KAI3955887.1"/>
    </source>
</evidence>
<keyword evidence="2" id="KW-0132">Cell division</keyword>
<dbReference type="SMART" id="SM00385">
    <property type="entry name" value="CYCLIN"/>
    <property type="match status" value="2"/>
</dbReference>
<dbReference type="GO" id="GO:0051301">
    <property type="term" value="P:cell division"/>
    <property type="evidence" value="ECO:0007669"/>
    <property type="project" value="UniProtKB-KW"/>
</dbReference>
<feature type="domain" description="Cyclin-like" evidence="6">
    <location>
        <begin position="137"/>
        <end position="225"/>
    </location>
</feature>